<comment type="caution">
    <text evidence="2">The sequence shown here is derived from an EMBL/GenBank/DDBJ whole genome shotgun (WGS) entry which is preliminary data.</text>
</comment>
<organism evidence="2 3">
    <name type="scientific">Rubroshorea leprosula</name>
    <dbReference type="NCBI Taxonomy" id="152421"/>
    <lineage>
        <taxon>Eukaryota</taxon>
        <taxon>Viridiplantae</taxon>
        <taxon>Streptophyta</taxon>
        <taxon>Embryophyta</taxon>
        <taxon>Tracheophyta</taxon>
        <taxon>Spermatophyta</taxon>
        <taxon>Magnoliopsida</taxon>
        <taxon>eudicotyledons</taxon>
        <taxon>Gunneridae</taxon>
        <taxon>Pentapetalae</taxon>
        <taxon>rosids</taxon>
        <taxon>malvids</taxon>
        <taxon>Malvales</taxon>
        <taxon>Dipterocarpaceae</taxon>
        <taxon>Rubroshorea</taxon>
    </lineage>
</organism>
<dbReference type="EMBL" id="BPVZ01000055">
    <property type="protein sequence ID" value="GKV20609.1"/>
    <property type="molecule type" value="Genomic_DNA"/>
</dbReference>
<feature type="region of interest" description="Disordered" evidence="1">
    <location>
        <begin position="1"/>
        <end position="149"/>
    </location>
</feature>
<sequence length="241" mass="27581">MHRRKGGEVTRATCGRPIQPWDTLQSTPERMVRNLQDAAAEIQVDGSIRNQRNRARKTEKPNKARSQGNRARKTERNLEPTFFEEPKNPELGSSRNPDLGSSRNPEPRTKFLKELGSSRNWVPQGTGFLKKPSTVWVPGRTKMNRRRSDLGDGRQIWEFQRAARHPKGLVVERPHGVIGAGNRPAPSGLSSRRTQRLKQQNSEAQGFRAQKQRDAGEDDQKPENPDLERKKKRGREEKEKE</sequence>
<evidence type="ECO:0000313" key="3">
    <source>
        <dbReference type="Proteomes" id="UP001054252"/>
    </source>
</evidence>
<reference evidence="2 3" key="1">
    <citation type="journal article" date="2021" name="Commun. Biol.">
        <title>The genome of Shorea leprosula (Dipterocarpaceae) highlights the ecological relevance of drought in aseasonal tropical rainforests.</title>
        <authorList>
            <person name="Ng K.K.S."/>
            <person name="Kobayashi M.J."/>
            <person name="Fawcett J.A."/>
            <person name="Hatakeyama M."/>
            <person name="Paape T."/>
            <person name="Ng C.H."/>
            <person name="Ang C.C."/>
            <person name="Tnah L.H."/>
            <person name="Lee C.T."/>
            <person name="Nishiyama T."/>
            <person name="Sese J."/>
            <person name="O'Brien M.J."/>
            <person name="Copetti D."/>
            <person name="Mohd Noor M.I."/>
            <person name="Ong R.C."/>
            <person name="Putra M."/>
            <person name="Sireger I.Z."/>
            <person name="Indrioko S."/>
            <person name="Kosugi Y."/>
            <person name="Izuno A."/>
            <person name="Isagi Y."/>
            <person name="Lee S.L."/>
            <person name="Shimizu K.K."/>
        </authorList>
    </citation>
    <scope>NUCLEOTIDE SEQUENCE [LARGE SCALE GENOMIC DNA]</scope>
    <source>
        <strain evidence="2">214</strain>
    </source>
</reference>
<feature type="compositionally biased region" description="Basic and acidic residues" evidence="1">
    <location>
        <begin position="72"/>
        <end position="88"/>
    </location>
</feature>
<evidence type="ECO:0000256" key="1">
    <source>
        <dbReference type="SAM" id="MobiDB-lite"/>
    </source>
</evidence>
<proteinExistence type="predicted"/>
<accession>A0AAV5K952</accession>
<feature type="compositionally biased region" description="Basic and acidic residues" evidence="1">
    <location>
        <begin position="211"/>
        <end position="241"/>
    </location>
</feature>
<protein>
    <submittedName>
        <fullName evidence="2">Uncharacterized protein</fullName>
    </submittedName>
</protein>
<evidence type="ECO:0000313" key="2">
    <source>
        <dbReference type="EMBL" id="GKV20609.1"/>
    </source>
</evidence>
<feature type="compositionally biased region" description="Polar residues" evidence="1">
    <location>
        <begin position="188"/>
        <end position="204"/>
    </location>
</feature>
<feature type="compositionally biased region" description="Polar residues" evidence="1">
    <location>
        <begin position="91"/>
        <end position="104"/>
    </location>
</feature>
<gene>
    <name evidence="2" type="ORF">SLEP1_g30709</name>
</gene>
<dbReference type="AlphaFoldDB" id="A0AAV5K952"/>
<feature type="region of interest" description="Disordered" evidence="1">
    <location>
        <begin position="167"/>
        <end position="241"/>
    </location>
</feature>
<keyword evidence="3" id="KW-1185">Reference proteome</keyword>
<dbReference type="Proteomes" id="UP001054252">
    <property type="component" value="Unassembled WGS sequence"/>
</dbReference>
<name>A0AAV5K952_9ROSI</name>